<dbReference type="EMBL" id="JACCJB010000010">
    <property type="protein sequence ID" value="KAF6223314.1"/>
    <property type="molecule type" value="Genomic_DNA"/>
</dbReference>
<dbReference type="Proteomes" id="UP000593566">
    <property type="component" value="Unassembled WGS sequence"/>
</dbReference>
<evidence type="ECO:0000313" key="2">
    <source>
        <dbReference type="Proteomes" id="UP000593566"/>
    </source>
</evidence>
<keyword evidence="2" id="KW-1185">Reference proteome</keyword>
<comment type="caution">
    <text evidence="1">The sequence shown here is derived from an EMBL/GenBank/DDBJ whole genome shotgun (WGS) entry which is preliminary data.</text>
</comment>
<evidence type="ECO:0000313" key="1">
    <source>
        <dbReference type="EMBL" id="KAF6223314.1"/>
    </source>
</evidence>
<organism evidence="1 2">
    <name type="scientific">Letharia lupina</name>
    <dbReference type="NCBI Taxonomy" id="560253"/>
    <lineage>
        <taxon>Eukaryota</taxon>
        <taxon>Fungi</taxon>
        <taxon>Dikarya</taxon>
        <taxon>Ascomycota</taxon>
        <taxon>Pezizomycotina</taxon>
        <taxon>Lecanoromycetes</taxon>
        <taxon>OSLEUM clade</taxon>
        <taxon>Lecanoromycetidae</taxon>
        <taxon>Lecanorales</taxon>
        <taxon>Lecanorineae</taxon>
        <taxon>Parmeliaceae</taxon>
        <taxon>Letharia</taxon>
    </lineage>
</organism>
<gene>
    <name evidence="1" type="ORF">HO133_000156</name>
</gene>
<proteinExistence type="predicted"/>
<sequence length="213" mass="24165">MYQSFPSIYFHRFNCGHCESFHGILVSETETVNLDDPCARCEPNTTAGQERLEAMWIWASLTIPYLTEDGDIIMAPRGSNGFPTVLNIRQEGDSDAEISSHDILIMSNLTPQARAKLLEQSETQFQKSYESAYSVDSVVPSRMSVSTSQRDSYASGQSQYTIEYRPLSFEKRLFMSKVYMRSSKNVMIKELSEADLFSKRKDTATETDQTVTN</sequence>
<reference evidence="1 2" key="1">
    <citation type="journal article" date="2020" name="Genomics">
        <title>Complete, high-quality genomes from long-read metagenomic sequencing of two wolf lichen thalli reveals enigmatic genome architecture.</title>
        <authorList>
            <person name="McKenzie S.K."/>
            <person name="Walston R.F."/>
            <person name="Allen J.L."/>
        </authorList>
    </citation>
    <scope>NUCLEOTIDE SEQUENCE [LARGE SCALE GENOMIC DNA]</scope>
    <source>
        <strain evidence="1">WasteWater1</strain>
    </source>
</reference>
<dbReference type="AlphaFoldDB" id="A0A8H6CHH3"/>
<dbReference type="RefSeq" id="XP_037152531.1">
    <property type="nucleotide sequence ID" value="XM_037291096.1"/>
</dbReference>
<dbReference type="GeneID" id="59328575"/>
<accession>A0A8H6CHH3</accession>
<name>A0A8H6CHH3_9LECA</name>
<protein>
    <submittedName>
        <fullName evidence="1">Uncharacterized protein</fullName>
    </submittedName>
</protein>